<dbReference type="Proteomes" id="UP001551482">
    <property type="component" value="Unassembled WGS sequence"/>
</dbReference>
<reference evidence="3 4" key="1">
    <citation type="submission" date="2024-06" db="EMBL/GenBank/DDBJ databases">
        <title>The Natural Products Discovery Center: Release of the First 8490 Sequenced Strains for Exploring Actinobacteria Biosynthetic Diversity.</title>
        <authorList>
            <person name="Kalkreuter E."/>
            <person name="Kautsar S.A."/>
            <person name="Yang D."/>
            <person name="Bader C.D."/>
            <person name="Teijaro C.N."/>
            <person name="Fluegel L."/>
            <person name="Davis C.M."/>
            <person name="Simpson J.R."/>
            <person name="Lauterbach L."/>
            <person name="Steele A.D."/>
            <person name="Gui C."/>
            <person name="Meng S."/>
            <person name="Li G."/>
            <person name="Viehrig K."/>
            <person name="Ye F."/>
            <person name="Su P."/>
            <person name="Kiefer A.F."/>
            <person name="Nichols A."/>
            <person name="Cepeda A.J."/>
            <person name="Yan W."/>
            <person name="Fan B."/>
            <person name="Jiang Y."/>
            <person name="Adhikari A."/>
            <person name="Zheng C.-J."/>
            <person name="Schuster L."/>
            <person name="Cowan T.M."/>
            <person name="Smanski M.J."/>
            <person name="Chevrette M.G."/>
            <person name="De Carvalho L.P.S."/>
            <person name="Shen B."/>
        </authorList>
    </citation>
    <scope>NUCLEOTIDE SEQUENCE [LARGE SCALE GENOMIC DNA]</scope>
    <source>
        <strain evidence="3 4">NPDC048946</strain>
    </source>
</reference>
<organism evidence="3 4">
    <name type="scientific">Streptodolium elevatio</name>
    <dbReference type="NCBI Taxonomy" id="3157996"/>
    <lineage>
        <taxon>Bacteria</taxon>
        <taxon>Bacillati</taxon>
        <taxon>Actinomycetota</taxon>
        <taxon>Actinomycetes</taxon>
        <taxon>Kitasatosporales</taxon>
        <taxon>Streptomycetaceae</taxon>
        <taxon>Streptodolium</taxon>
    </lineage>
</organism>
<comment type="caution">
    <text evidence="3">The sequence shown here is derived from an EMBL/GenBank/DDBJ whole genome shotgun (WGS) entry which is preliminary data.</text>
</comment>
<dbReference type="PANTHER" id="PTHR43669:SF3">
    <property type="entry name" value="ALCOHOL DEHYDROGENASE, PUTATIVE (AFU_ORTHOLOGUE AFUA_3G03445)-RELATED"/>
    <property type="match status" value="1"/>
</dbReference>
<dbReference type="PRINTS" id="PR00081">
    <property type="entry name" value="GDHRDH"/>
</dbReference>
<sequence length="265" mass="26684">MQLKNKNAVVYGAGGAIGGAVARAYAREGARLFLAGRTSAKVEAVARQIVADGGRAEAAEVDALDKASVDAHAAHVAASGSLDISFNAIGVHHVQGASLLSLATGDFLLPITTYSTTQFLTTTAAARHMKAQRSGVILTLSTTAARMSLPSNGFGPACAAVEALSRQLAGELASYGVRVVCLRPDGMPETVAYGSHAGEVWEHAAERMAEMAGTRADIDPGGPGALLGRPVTLAEVAATAVFLASPGAGGMTGTVTSVTAGSLLD</sequence>
<comment type="similarity">
    <text evidence="1">Belongs to the short-chain dehydrogenases/reductases (SDR) family.</text>
</comment>
<dbReference type="GO" id="GO:0016491">
    <property type="term" value="F:oxidoreductase activity"/>
    <property type="evidence" value="ECO:0007669"/>
    <property type="project" value="UniProtKB-KW"/>
</dbReference>
<evidence type="ECO:0000313" key="3">
    <source>
        <dbReference type="EMBL" id="MEU8136456.1"/>
    </source>
</evidence>
<evidence type="ECO:0000256" key="1">
    <source>
        <dbReference type="ARBA" id="ARBA00006484"/>
    </source>
</evidence>
<keyword evidence="4" id="KW-1185">Reference proteome</keyword>
<dbReference type="RefSeq" id="WP_358356987.1">
    <property type="nucleotide sequence ID" value="NZ_JBEZFP010000064.1"/>
</dbReference>
<dbReference type="InterPro" id="IPR036291">
    <property type="entry name" value="NAD(P)-bd_dom_sf"/>
</dbReference>
<protein>
    <submittedName>
        <fullName evidence="3">SDR family oxidoreductase</fullName>
        <ecNumber evidence="3">1.-.-.-</ecNumber>
    </submittedName>
</protein>
<dbReference type="SUPFAM" id="SSF51735">
    <property type="entry name" value="NAD(P)-binding Rossmann-fold domains"/>
    <property type="match status" value="1"/>
</dbReference>
<proteinExistence type="inferred from homology"/>
<dbReference type="InterPro" id="IPR002347">
    <property type="entry name" value="SDR_fam"/>
</dbReference>
<accession>A0ABV3DL20</accession>
<dbReference type="EC" id="1.-.-.-" evidence="3"/>
<dbReference type="PANTHER" id="PTHR43669">
    <property type="entry name" value="5-KETO-D-GLUCONATE 5-REDUCTASE"/>
    <property type="match status" value="1"/>
</dbReference>
<gene>
    <name evidence="3" type="ORF">AB0C36_23460</name>
</gene>
<dbReference type="CDD" id="cd05233">
    <property type="entry name" value="SDR_c"/>
    <property type="match status" value="1"/>
</dbReference>
<dbReference type="Pfam" id="PF13561">
    <property type="entry name" value="adh_short_C2"/>
    <property type="match status" value="1"/>
</dbReference>
<keyword evidence="2 3" id="KW-0560">Oxidoreductase</keyword>
<name>A0ABV3DL20_9ACTN</name>
<evidence type="ECO:0000313" key="4">
    <source>
        <dbReference type="Proteomes" id="UP001551482"/>
    </source>
</evidence>
<dbReference type="Gene3D" id="3.40.50.720">
    <property type="entry name" value="NAD(P)-binding Rossmann-like Domain"/>
    <property type="match status" value="1"/>
</dbReference>
<dbReference type="EMBL" id="JBEZFP010000064">
    <property type="protein sequence ID" value="MEU8136456.1"/>
    <property type="molecule type" value="Genomic_DNA"/>
</dbReference>
<evidence type="ECO:0000256" key="2">
    <source>
        <dbReference type="ARBA" id="ARBA00023002"/>
    </source>
</evidence>